<dbReference type="PATRIC" id="fig|1359175.3.peg.2812"/>
<dbReference type="InterPro" id="IPR010927">
    <property type="entry name" value="T4SS_TraH"/>
</dbReference>
<accession>A0A0F3NZB4</accession>
<gene>
    <name evidence="1" type="ORF">OTSTA716_1635</name>
</gene>
<dbReference type="EMBL" id="LAOA01000080">
    <property type="protein sequence ID" value="KJV73333.1"/>
    <property type="molecule type" value="Genomic_DNA"/>
</dbReference>
<dbReference type="AlphaFoldDB" id="A0A0F3NZB4"/>
<proteinExistence type="predicted"/>
<evidence type="ECO:0000313" key="1">
    <source>
        <dbReference type="EMBL" id="KJV73333.1"/>
    </source>
</evidence>
<protein>
    <submittedName>
        <fullName evidence="1">Conjugative relaxosome accessory transposon family protein</fullName>
    </submittedName>
</protein>
<dbReference type="Proteomes" id="UP000033671">
    <property type="component" value="Unassembled WGS sequence"/>
</dbReference>
<evidence type="ECO:0000313" key="2">
    <source>
        <dbReference type="Proteomes" id="UP000033671"/>
    </source>
</evidence>
<reference evidence="1 2" key="1">
    <citation type="submission" date="2015-01" db="EMBL/GenBank/DDBJ databases">
        <title>Genome Sequencing of Rickettsiales.</title>
        <authorList>
            <person name="Daugherty S.C."/>
            <person name="Su Q."/>
            <person name="Abolude K."/>
            <person name="Beier-Sexton M."/>
            <person name="Carlyon J.A."/>
            <person name="Carter R."/>
            <person name="Day N.P."/>
            <person name="Dumler S.J."/>
            <person name="Dyachenko V."/>
            <person name="Godinez A."/>
            <person name="Kurtti T.J."/>
            <person name="Lichay M."/>
            <person name="Mullins K.E."/>
            <person name="Ott S."/>
            <person name="Pappas-Brown V."/>
            <person name="Paris D.H."/>
            <person name="Patel P."/>
            <person name="Richards A.L."/>
            <person name="Sadzewicz L."/>
            <person name="Sears K."/>
            <person name="Seidman D."/>
            <person name="Sengamalay N."/>
            <person name="Stenos J."/>
            <person name="Tallon L.J."/>
            <person name="Vincent G."/>
            <person name="Fraser C.M."/>
            <person name="Munderloh U."/>
            <person name="Dunning-Hotopp J.C."/>
        </authorList>
    </citation>
    <scope>NUCLEOTIDE SEQUENCE [LARGE SCALE GENOMIC DNA]</scope>
    <source>
        <strain evidence="1 2">TA716</strain>
    </source>
</reference>
<dbReference type="Pfam" id="PF06122">
    <property type="entry name" value="TraH"/>
    <property type="match status" value="1"/>
</dbReference>
<organism evidence="1 2">
    <name type="scientific">Orientia tsutsugamushi str. TA716</name>
    <dbReference type="NCBI Taxonomy" id="1359175"/>
    <lineage>
        <taxon>Bacteria</taxon>
        <taxon>Pseudomonadati</taxon>
        <taxon>Pseudomonadota</taxon>
        <taxon>Alphaproteobacteria</taxon>
        <taxon>Rickettsiales</taxon>
        <taxon>Rickettsiaceae</taxon>
        <taxon>Rickettsieae</taxon>
        <taxon>Orientia</taxon>
    </lineage>
</organism>
<sequence length="227" mass="25620">MLDDYNIFTKAAAKVGIPSDMRDSIMSMTGTIVVTNNNVHFYDSLAQDEKSWISHLKGGESASIYSCDNVSCLHPSLQRNITILPEKSYAGKAKQQLKNLKINFENNSEFTDSEIAFLSSIGDIFPIYDYIILESISGVTILDSSSELIASYTLVQHLKEVITEIRRAVTSLGAKQVSNEHLERYLKELNRVQLFANEKWTSLQTDANRIDKRARLIEQHLIAKEKS</sequence>
<comment type="caution">
    <text evidence="1">The sequence shown here is derived from an EMBL/GenBank/DDBJ whole genome shotgun (WGS) entry which is preliminary data.</text>
</comment>
<name>A0A0F3NZB4_ORITS</name>